<organism evidence="2 3">
    <name type="scientific">Colletotrichum sojae</name>
    <dbReference type="NCBI Taxonomy" id="2175907"/>
    <lineage>
        <taxon>Eukaryota</taxon>
        <taxon>Fungi</taxon>
        <taxon>Dikarya</taxon>
        <taxon>Ascomycota</taxon>
        <taxon>Pezizomycotina</taxon>
        <taxon>Sordariomycetes</taxon>
        <taxon>Hypocreomycetidae</taxon>
        <taxon>Glomerellales</taxon>
        <taxon>Glomerellaceae</taxon>
        <taxon>Colletotrichum</taxon>
        <taxon>Colletotrichum orchidearum species complex</taxon>
    </lineage>
</organism>
<keyword evidence="3" id="KW-1185">Reference proteome</keyword>
<evidence type="ECO:0000313" key="2">
    <source>
        <dbReference type="EMBL" id="KAF6796941.1"/>
    </source>
</evidence>
<name>A0A8H6MKZ7_9PEZI</name>
<sequence>MGEIPCTYREASVAPRLELWNSGPERNPPLWSDRDAVLQRTSPRRPDTQNTTTSRGPSEEVQDEQLMLHGWLGLMGEMDGRDNTQSFAARCKGRLRHLKPTTHPSLLAHPPAVVAVMLKNTTGSADGGGGEEV</sequence>
<dbReference type="AlphaFoldDB" id="A0A8H6MKZ7"/>
<dbReference type="Proteomes" id="UP000652219">
    <property type="component" value="Unassembled WGS sequence"/>
</dbReference>
<comment type="caution">
    <text evidence="2">The sequence shown here is derived from an EMBL/GenBank/DDBJ whole genome shotgun (WGS) entry which is preliminary data.</text>
</comment>
<evidence type="ECO:0000256" key="1">
    <source>
        <dbReference type="SAM" id="MobiDB-lite"/>
    </source>
</evidence>
<evidence type="ECO:0000313" key="3">
    <source>
        <dbReference type="Proteomes" id="UP000652219"/>
    </source>
</evidence>
<gene>
    <name evidence="2" type="ORF">CSOJ01_13110</name>
</gene>
<dbReference type="EMBL" id="WIGN01000364">
    <property type="protein sequence ID" value="KAF6796941.1"/>
    <property type="molecule type" value="Genomic_DNA"/>
</dbReference>
<protein>
    <submittedName>
        <fullName evidence="2">Uncharacterized protein</fullName>
    </submittedName>
</protein>
<feature type="region of interest" description="Disordered" evidence="1">
    <location>
        <begin position="19"/>
        <end position="61"/>
    </location>
</feature>
<proteinExistence type="predicted"/>
<reference evidence="2 3" key="1">
    <citation type="journal article" date="2020" name="Phytopathology">
        <title>Genome Sequence Resources of Colletotrichum truncatum, C. plurivorum, C. musicola, and C. sojae: Four Species Pathogenic to Soybean (Glycine max).</title>
        <authorList>
            <person name="Rogerio F."/>
            <person name="Boufleur T.R."/>
            <person name="Ciampi-Guillardi M."/>
            <person name="Sukno S.A."/>
            <person name="Thon M.R."/>
            <person name="Massola Junior N.S."/>
            <person name="Baroncelli R."/>
        </authorList>
    </citation>
    <scope>NUCLEOTIDE SEQUENCE [LARGE SCALE GENOMIC DNA]</scope>
    <source>
        <strain evidence="2 3">LFN0009</strain>
    </source>
</reference>
<accession>A0A8H6MKZ7</accession>